<evidence type="ECO:0000256" key="1">
    <source>
        <dbReference type="SAM" id="MobiDB-lite"/>
    </source>
</evidence>
<evidence type="ECO:0000313" key="3">
    <source>
        <dbReference type="Proteomes" id="UP000324897"/>
    </source>
</evidence>
<keyword evidence="3" id="KW-1185">Reference proteome</keyword>
<dbReference type="AlphaFoldDB" id="A0A5J9VHC6"/>
<sequence length="198" mass="22728">MLARRHAPAPPQGRFKFEPLVCAASRGRSSLMWLTIRRSPYLTGCQFEPLVCAAGWQICHQEDHSRHSRNNKYGNRLRTDSGSSSSCEKLRRSFVRLSSWPNQYGNVCKVPARCNFCRHDEGFSVARSRGLLSSAEMDRQRDGKIMKKIMNSAHFYFPVAACNCHFYHASVDKLRQVVLRSCFKCLIIFLLHKPFSDP</sequence>
<dbReference type="Proteomes" id="UP000324897">
    <property type="component" value="Unassembled WGS sequence"/>
</dbReference>
<name>A0A5J9VHC6_9POAL</name>
<comment type="caution">
    <text evidence="2">The sequence shown here is derived from an EMBL/GenBank/DDBJ whole genome shotgun (WGS) entry which is preliminary data.</text>
</comment>
<gene>
    <name evidence="2" type="ORF">EJB05_16779</name>
</gene>
<proteinExistence type="predicted"/>
<dbReference type="EMBL" id="RWGY01000009">
    <property type="protein sequence ID" value="TVU34921.1"/>
    <property type="molecule type" value="Genomic_DNA"/>
</dbReference>
<organism evidence="2 3">
    <name type="scientific">Eragrostis curvula</name>
    <name type="common">weeping love grass</name>
    <dbReference type="NCBI Taxonomy" id="38414"/>
    <lineage>
        <taxon>Eukaryota</taxon>
        <taxon>Viridiplantae</taxon>
        <taxon>Streptophyta</taxon>
        <taxon>Embryophyta</taxon>
        <taxon>Tracheophyta</taxon>
        <taxon>Spermatophyta</taxon>
        <taxon>Magnoliopsida</taxon>
        <taxon>Liliopsida</taxon>
        <taxon>Poales</taxon>
        <taxon>Poaceae</taxon>
        <taxon>PACMAD clade</taxon>
        <taxon>Chloridoideae</taxon>
        <taxon>Eragrostideae</taxon>
        <taxon>Eragrostidinae</taxon>
        <taxon>Eragrostis</taxon>
    </lineage>
</organism>
<feature type="non-terminal residue" evidence="2">
    <location>
        <position position="1"/>
    </location>
</feature>
<accession>A0A5J9VHC6</accession>
<protein>
    <submittedName>
        <fullName evidence="2">Uncharacterized protein</fullName>
    </submittedName>
</protein>
<evidence type="ECO:0000313" key="2">
    <source>
        <dbReference type="EMBL" id="TVU34921.1"/>
    </source>
</evidence>
<dbReference type="Gramene" id="TVU34921">
    <property type="protein sequence ID" value="TVU34921"/>
    <property type="gene ID" value="EJB05_16779"/>
</dbReference>
<feature type="region of interest" description="Disordered" evidence="1">
    <location>
        <begin position="66"/>
        <end position="85"/>
    </location>
</feature>
<reference evidence="2 3" key="1">
    <citation type="journal article" date="2019" name="Sci. Rep.">
        <title>A high-quality genome of Eragrostis curvula grass provides insights into Poaceae evolution and supports new strategies to enhance forage quality.</title>
        <authorList>
            <person name="Carballo J."/>
            <person name="Santos B.A.C.M."/>
            <person name="Zappacosta D."/>
            <person name="Garbus I."/>
            <person name="Selva J.P."/>
            <person name="Gallo C.A."/>
            <person name="Diaz A."/>
            <person name="Albertini E."/>
            <person name="Caccamo M."/>
            <person name="Echenique V."/>
        </authorList>
    </citation>
    <scope>NUCLEOTIDE SEQUENCE [LARGE SCALE GENOMIC DNA]</scope>
    <source>
        <strain evidence="3">cv. Victoria</strain>
        <tissue evidence="2">Leaf</tissue>
    </source>
</reference>